<proteinExistence type="predicted"/>
<name>A0A1X7VL29_AMPQE</name>
<dbReference type="InParanoid" id="A0A1X7VL29"/>
<reference evidence="1" key="1">
    <citation type="submission" date="2017-05" db="UniProtKB">
        <authorList>
            <consortium name="EnsemblMetazoa"/>
        </authorList>
    </citation>
    <scope>IDENTIFICATION</scope>
</reference>
<protein>
    <submittedName>
        <fullName evidence="1">Uncharacterized protein</fullName>
    </submittedName>
</protein>
<dbReference type="EnsemblMetazoa" id="Aqu2.1.40128_001">
    <property type="protein sequence ID" value="Aqu2.1.40128_001"/>
    <property type="gene ID" value="Aqu2.1.40128"/>
</dbReference>
<accession>A0A1X7VL29</accession>
<dbReference type="AlphaFoldDB" id="A0A1X7VL29"/>
<organism evidence="1">
    <name type="scientific">Amphimedon queenslandica</name>
    <name type="common">Sponge</name>
    <dbReference type="NCBI Taxonomy" id="400682"/>
    <lineage>
        <taxon>Eukaryota</taxon>
        <taxon>Metazoa</taxon>
        <taxon>Porifera</taxon>
        <taxon>Demospongiae</taxon>
        <taxon>Heteroscleromorpha</taxon>
        <taxon>Haplosclerida</taxon>
        <taxon>Niphatidae</taxon>
        <taxon>Amphimedon</taxon>
    </lineage>
</organism>
<evidence type="ECO:0000313" key="1">
    <source>
        <dbReference type="EnsemblMetazoa" id="Aqu2.1.40128_001"/>
    </source>
</evidence>
<sequence>MAQKRLFADVADLDDNTEVADVQFGIKTLSPLKKSKKGTDYYNGDACDDTKSTYLKGQSSEVEIHVNPTTEVEQTSRKSDVKQQVIPESSISEIFDMDDCDSEFEAKQSYVS</sequence>